<dbReference type="PANTHER" id="PTHR12749:SF0">
    <property type="entry name" value="DNA EXCISION REPAIR PROTEIN ERCC-1"/>
    <property type="match status" value="1"/>
</dbReference>
<evidence type="ECO:0000256" key="4">
    <source>
        <dbReference type="ARBA" id="ARBA00023125"/>
    </source>
</evidence>
<sequence length="184" mass="21097">KGNPILKLIKGVPWLFDSIVPDYQLGSTTCALYLSLKYHNLNPSYIHERLKLLASSYDLRVLLVLVDVKDPHHALKELGKICILADCTLILAFSYDEAARYLELYKSYEHKPADLIMEKNDSNYMNKLWKFFLLFKRINRTDVATLSSTFGSFKEIANASEESLSFCPGVGPTKVVQLQRWMDE</sequence>
<dbReference type="Gene3D" id="1.10.150.20">
    <property type="entry name" value="5' to 3' exonuclease, C-terminal subdomain"/>
    <property type="match status" value="1"/>
</dbReference>
<evidence type="ECO:0000313" key="11">
    <source>
        <dbReference type="EnsemblMetazoa" id="HelroP63358"/>
    </source>
</evidence>
<dbReference type="InterPro" id="IPR010994">
    <property type="entry name" value="RuvA_2-like"/>
</dbReference>
<evidence type="ECO:0000256" key="2">
    <source>
        <dbReference type="ARBA" id="ARBA00008283"/>
    </source>
</evidence>
<gene>
    <name evidence="11" type="primary">20213496</name>
    <name evidence="10" type="ORF">HELRODRAFT_63358</name>
</gene>
<protein>
    <recommendedName>
        <fullName evidence="8">DNA excision repair protein ERCC-1</fullName>
    </recommendedName>
</protein>
<dbReference type="EMBL" id="AMQM01000252">
    <property type="status" value="NOT_ANNOTATED_CDS"/>
    <property type="molecule type" value="Genomic_DNA"/>
</dbReference>
<dbReference type="GO" id="GO:0006302">
    <property type="term" value="P:double-strand break repair"/>
    <property type="evidence" value="ECO:0007669"/>
    <property type="project" value="UniProtKB-ARBA"/>
</dbReference>
<organism evidence="11 12">
    <name type="scientific">Helobdella robusta</name>
    <name type="common">Californian leech</name>
    <dbReference type="NCBI Taxonomy" id="6412"/>
    <lineage>
        <taxon>Eukaryota</taxon>
        <taxon>Metazoa</taxon>
        <taxon>Spiralia</taxon>
        <taxon>Lophotrochozoa</taxon>
        <taxon>Annelida</taxon>
        <taxon>Clitellata</taxon>
        <taxon>Hirudinea</taxon>
        <taxon>Rhynchobdellida</taxon>
        <taxon>Glossiphoniidae</taxon>
        <taxon>Helobdella</taxon>
    </lineage>
</organism>
<evidence type="ECO:0000256" key="6">
    <source>
        <dbReference type="ARBA" id="ARBA00023242"/>
    </source>
</evidence>
<dbReference type="GO" id="GO:0003684">
    <property type="term" value="F:damaged DNA binding"/>
    <property type="evidence" value="ECO:0000318"/>
    <property type="project" value="GO_Central"/>
</dbReference>
<dbReference type="GO" id="GO:0000110">
    <property type="term" value="C:nucleotide-excision repair factor 1 complex"/>
    <property type="evidence" value="ECO:0000318"/>
    <property type="project" value="GO_Central"/>
</dbReference>
<reference evidence="10 12" key="2">
    <citation type="journal article" date="2013" name="Nature">
        <title>Insights into bilaterian evolution from three spiralian genomes.</title>
        <authorList>
            <person name="Simakov O."/>
            <person name="Marletaz F."/>
            <person name="Cho S.J."/>
            <person name="Edsinger-Gonzales E."/>
            <person name="Havlak P."/>
            <person name="Hellsten U."/>
            <person name="Kuo D.H."/>
            <person name="Larsson T."/>
            <person name="Lv J."/>
            <person name="Arendt D."/>
            <person name="Savage R."/>
            <person name="Osoegawa K."/>
            <person name="de Jong P."/>
            <person name="Grimwood J."/>
            <person name="Chapman J.A."/>
            <person name="Shapiro H."/>
            <person name="Aerts A."/>
            <person name="Otillar R.P."/>
            <person name="Terry A.Y."/>
            <person name="Boore J.L."/>
            <person name="Grigoriev I.V."/>
            <person name="Lindberg D.R."/>
            <person name="Seaver E.C."/>
            <person name="Weisblat D.A."/>
            <person name="Putnam N.H."/>
            <person name="Rokhsar D.S."/>
        </authorList>
    </citation>
    <scope>NUCLEOTIDE SEQUENCE</scope>
</reference>
<dbReference type="EnsemblMetazoa" id="HelroT63358">
    <property type="protein sequence ID" value="HelroP63358"/>
    <property type="gene ID" value="HelroG63358"/>
</dbReference>
<dbReference type="GO" id="GO:0070522">
    <property type="term" value="C:ERCC4-ERCC1 complex"/>
    <property type="evidence" value="ECO:0000318"/>
    <property type="project" value="GO_Central"/>
</dbReference>
<evidence type="ECO:0000256" key="8">
    <source>
        <dbReference type="ARBA" id="ARBA00071993"/>
    </source>
</evidence>
<dbReference type="CTD" id="20213496"/>
<keyword evidence="4" id="KW-0238">DNA-binding</keyword>
<dbReference type="SUPFAM" id="SSF47781">
    <property type="entry name" value="RuvA domain 2-like"/>
    <property type="match status" value="1"/>
</dbReference>
<proteinExistence type="inferred from homology"/>
<dbReference type="EMBL" id="KB095811">
    <property type="protein sequence ID" value="ESO12866.1"/>
    <property type="molecule type" value="Genomic_DNA"/>
</dbReference>
<keyword evidence="12" id="KW-1185">Reference proteome</keyword>
<dbReference type="NCBIfam" id="TIGR00597">
    <property type="entry name" value="rad10"/>
    <property type="match status" value="1"/>
</dbReference>
<dbReference type="KEGG" id="hro:HELRODRAFT_63358"/>
<dbReference type="CDD" id="cd22325">
    <property type="entry name" value="ERCC1_C-like"/>
    <property type="match status" value="1"/>
</dbReference>
<dbReference type="GO" id="GO:0003697">
    <property type="term" value="F:single-stranded DNA binding"/>
    <property type="evidence" value="ECO:0000318"/>
    <property type="project" value="GO_Central"/>
</dbReference>
<dbReference type="InterPro" id="IPR004579">
    <property type="entry name" value="ERCC1/RAD10/SWI10"/>
</dbReference>
<evidence type="ECO:0000256" key="7">
    <source>
        <dbReference type="ARBA" id="ARBA00054210"/>
    </source>
</evidence>
<comment type="function">
    <text evidence="7">Non-catalytic component of a structure-specific DNA repair endonuclease responsible for the 5'-incision during DNA repair. Responsible, in conjunction with SLX4, for the first step in the repair of interstrand cross-links (ICL). Participates in the processing of anaphase bridge-generating DNA structures, which consist in incompletely processed DNA lesions arising during S or G2 phase, and can result in cytokinesis failure. Also required for homology-directed repair (HDR) of DNA double-strand breaks, in conjunction with SLX4.</text>
</comment>
<accession>T1FXE8</accession>
<reference evidence="11" key="3">
    <citation type="submission" date="2015-06" db="UniProtKB">
        <authorList>
            <consortium name="EnsemblMetazoa"/>
        </authorList>
    </citation>
    <scope>IDENTIFICATION</scope>
</reference>
<evidence type="ECO:0000313" key="12">
    <source>
        <dbReference type="Proteomes" id="UP000015101"/>
    </source>
</evidence>
<dbReference type="GO" id="GO:0032204">
    <property type="term" value="P:regulation of telomere maintenance"/>
    <property type="evidence" value="ECO:0007669"/>
    <property type="project" value="UniProtKB-ARBA"/>
</dbReference>
<dbReference type="OMA" id="XRGNPVL"/>
<dbReference type="STRING" id="6412.T1FXE8"/>
<feature type="domain" description="ERCC1-like central" evidence="9">
    <location>
        <begin position="1"/>
        <end position="106"/>
    </location>
</feature>
<comment type="similarity">
    <text evidence="2">Belongs to the ERCC1/RAD10/SWI10 family.</text>
</comment>
<dbReference type="SUPFAM" id="SSF52980">
    <property type="entry name" value="Restriction endonuclease-like"/>
    <property type="match status" value="1"/>
</dbReference>
<dbReference type="FunFam" id="3.40.50.10130:FF:000001">
    <property type="entry name" value="DNA excision repair protein ERCC-1"/>
    <property type="match status" value="1"/>
</dbReference>
<dbReference type="GO" id="GO:0006312">
    <property type="term" value="P:mitotic recombination"/>
    <property type="evidence" value="ECO:0000318"/>
    <property type="project" value="GO_Central"/>
</dbReference>
<evidence type="ECO:0000259" key="9">
    <source>
        <dbReference type="Pfam" id="PF03834"/>
    </source>
</evidence>
<name>T1FXE8_HELRO</name>
<dbReference type="FunFam" id="1.10.150.20:FF:000017">
    <property type="entry name" value="DNA excision repair protein ERCC-1"/>
    <property type="match status" value="1"/>
</dbReference>
<evidence type="ECO:0000256" key="3">
    <source>
        <dbReference type="ARBA" id="ARBA00022763"/>
    </source>
</evidence>
<dbReference type="Proteomes" id="UP000015101">
    <property type="component" value="Unassembled WGS sequence"/>
</dbReference>
<dbReference type="InterPro" id="IPR047260">
    <property type="entry name" value="ERCC1-like_central_dom"/>
</dbReference>
<evidence type="ECO:0000313" key="10">
    <source>
        <dbReference type="EMBL" id="ESO12866.1"/>
    </source>
</evidence>
<dbReference type="Gene3D" id="3.40.50.10130">
    <property type="match status" value="1"/>
</dbReference>
<evidence type="ECO:0000256" key="5">
    <source>
        <dbReference type="ARBA" id="ARBA00023204"/>
    </source>
</evidence>
<comment type="subcellular location">
    <subcellularLocation>
        <location evidence="1">Nucleus</location>
    </subcellularLocation>
</comment>
<dbReference type="OrthoDB" id="10262814at2759"/>
<dbReference type="eggNOG" id="KOG2841">
    <property type="taxonomic scope" value="Eukaryota"/>
</dbReference>
<dbReference type="RefSeq" id="XP_009009586.1">
    <property type="nucleotide sequence ID" value="XM_009011338.1"/>
</dbReference>
<keyword evidence="3" id="KW-0227">DNA damage</keyword>
<dbReference type="FunCoup" id="T1FXE8">
    <property type="interactions" value="1008"/>
</dbReference>
<dbReference type="Pfam" id="PF03834">
    <property type="entry name" value="Rad10"/>
    <property type="match status" value="1"/>
</dbReference>
<dbReference type="HOGENOM" id="CLU_041616_3_0_1"/>
<keyword evidence="6" id="KW-0539">Nucleus</keyword>
<dbReference type="GO" id="GO:0006289">
    <property type="term" value="P:nucleotide-excision repair"/>
    <property type="evidence" value="ECO:0007669"/>
    <property type="project" value="UniProtKB-ARBA"/>
</dbReference>
<keyword evidence="5" id="KW-0234">DNA repair</keyword>
<dbReference type="InParanoid" id="T1FXE8"/>
<dbReference type="GeneID" id="20213496"/>
<reference evidence="12" key="1">
    <citation type="submission" date="2012-12" db="EMBL/GenBank/DDBJ databases">
        <authorList>
            <person name="Hellsten U."/>
            <person name="Grimwood J."/>
            <person name="Chapman J.A."/>
            <person name="Shapiro H."/>
            <person name="Aerts A."/>
            <person name="Otillar R.P."/>
            <person name="Terry A.Y."/>
            <person name="Boore J.L."/>
            <person name="Simakov O."/>
            <person name="Marletaz F."/>
            <person name="Cho S.-J."/>
            <person name="Edsinger-Gonzales E."/>
            <person name="Havlak P."/>
            <person name="Kuo D.-H."/>
            <person name="Larsson T."/>
            <person name="Lv J."/>
            <person name="Arendt D."/>
            <person name="Savage R."/>
            <person name="Osoegawa K."/>
            <person name="de Jong P."/>
            <person name="Lindberg D.R."/>
            <person name="Seaver E.C."/>
            <person name="Weisblat D.A."/>
            <person name="Putnam N.H."/>
            <person name="Grigoriev I.V."/>
            <person name="Rokhsar D.S."/>
        </authorList>
    </citation>
    <scope>NUCLEOTIDE SEQUENCE</scope>
</reference>
<dbReference type="AlphaFoldDB" id="T1FXE8"/>
<dbReference type="PANTHER" id="PTHR12749">
    <property type="entry name" value="EXCISION REPAIR CROSS-COMPLEMENTING 1 ERCC1"/>
    <property type="match status" value="1"/>
</dbReference>
<dbReference type="GO" id="GO:0070914">
    <property type="term" value="P:UV-damage excision repair"/>
    <property type="evidence" value="ECO:0000318"/>
    <property type="project" value="GO_Central"/>
</dbReference>
<evidence type="ECO:0000256" key="1">
    <source>
        <dbReference type="ARBA" id="ARBA00004123"/>
    </source>
</evidence>
<dbReference type="InterPro" id="IPR011335">
    <property type="entry name" value="Restrct_endonuc-II-like"/>
</dbReference>